<dbReference type="EMBL" id="BAABGJ010000079">
    <property type="protein sequence ID" value="GAA4353788.1"/>
    <property type="molecule type" value="Genomic_DNA"/>
</dbReference>
<dbReference type="NCBIfam" id="NF005559">
    <property type="entry name" value="PRK07231.1"/>
    <property type="match status" value="1"/>
</dbReference>
<dbReference type="RefSeq" id="WP_345540686.1">
    <property type="nucleotide sequence ID" value="NZ_BAABGJ010000079.1"/>
</dbReference>
<dbReference type="InterPro" id="IPR036291">
    <property type="entry name" value="NAD(P)-bd_dom_sf"/>
</dbReference>
<comment type="similarity">
    <text evidence="1">Belongs to the short-chain dehydrogenases/reductases (SDR) family.</text>
</comment>
<organism evidence="3 4">
    <name type="scientific">Variovorax defluvii</name>
    <dbReference type="NCBI Taxonomy" id="913761"/>
    <lineage>
        <taxon>Bacteria</taxon>
        <taxon>Pseudomonadati</taxon>
        <taxon>Pseudomonadota</taxon>
        <taxon>Betaproteobacteria</taxon>
        <taxon>Burkholderiales</taxon>
        <taxon>Comamonadaceae</taxon>
        <taxon>Variovorax</taxon>
    </lineage>
</organism>
<feature type="domain" description="Ketoreductase" evidence="2">
    <location>
        <begin position="18"/>
        <end position="192"/>
    </location>
</feature>
<reference evidence="4" key="1">
    <citation type="journal article" date="2019" name="Int. J. Syst. Evol. Microbiol.">
        <title>The Global Catalogue of Microorganisms (GCM) 10K type strain sequencing project: providing services to taxonomists for standard genome sequencing and annotation.</title>
        <authorList>
            <consortium name="The Broad Institute Genomics Platform"/>
            <consortium name="The Broad Institute Genome Sequencing Center for Infectious Disease"/>
            <person name="Wu L."/>
            <person name="Ma J."/>
        </authorList>
    </citation>
    <scope>NUCLEOTIDE SEQUENCE [LARGE SCALE GENOMIC DNA]</scope>
    <source>
        <strain evidence="4">JCM 17804</strain>
    </source>
</reference>
<dbReference type="PANTHER" id="PTHR42760">
    <property type="entry name" value="SHORT-CHAIN DEHYDROGENASES/REDUCTASES FAMILY MEMBER"/>
    <property type="match status" value="1"/>
</dbReference>
<dbReference type="Gene3D" id="3.40.50.720">
    <property type="entry name" value="NAD(P)-binding Rossmann-like Domain"/>
    <property type="match status" value="1"/>
</dbReference>
<dbReference type="SMART" id="SM00822">
    <property type="entry name" value="PKS_KR"/>
    <property type="match status" value="1"/>
</dbReference>
<dbReference type="Pfam" id="PF13561">
    <property type="entry name" value="adh_short_C2"/>
    <property type="match status" value="1"/>
</dbReference>
<sequence length="275" mass="29109">MTMTTPNPTHQWLELDDEVCVVTGASGGIGASVVRELLQAGARVALLDSNAGGVTELAQQLDPAGVRTLALGCDVTDADTVQRAVDAVEGKFGTAGVLVNNAGIIRPGNLATISIEDWRSQLEVNLTGYFRCAQLFGRGMLARRRGVMIHVASITARNPQVRGGAYAPAKAAISMLSRQIAIEWGPDGVRSNTVSPGLIRTPMTEASYSDPELVEKRRSLIPVQRLGVPEDIAHAVLYLASPKSAYVNGQDLAVDGGVTQTLMSHIPRADHGRGH</sequence>
<gene>
    <name evidence="3" type="ORF">GCM10023165_44380</name>
</gene>
<proteinExistence type="inferred from homology"/>
<accession>A0ABP8I8S5</accession>
<protein>
    <submittedName>
        <fullName evidence="3">SDR family oxidoreductase</fullName>
    </submittedName>
</protein>
<dbReference type="Proteomes" id="UP001500975">
    <property type="component" value="Unassembled WGS sequence"/>
</dbReference>
<dbReference type="PRINTS" id="PR00080">
    <property type="entry name" value="SDRFAMILY"/>
</dbReference>
<evidence type="ECO:0000313" key="4">
    <source>
        <dbReference type="Proteomes" id="UP001500975"/>
    </source>
</evidence>
<dbReference type="InterPro" id="IPR002347">
    <property type="entry name" value="SDR_fam"/>
</dbReference>
<evidence type="ECO:0000259" key="2">
    <source>
        <dbReference type="SMART" id="SM00822"/>
    </source>
</evidence>
<evidence type="ECO:0000256" key="1">
    <source>
        <dbReference type="ARBA" id="ARBA00006484"/>
    </source>
</evidence>
<dbReference type="SUPFAM" id="SSF51735">
    <property type="entry name" value="NAD(P)-binding Rossmann-fold domains"/>
    <property type="match status" value="1"/>
</dbReference>
<evidence type="ECO:0000313" key="3">
    <source>
        <dbReference type="EMBL" id="GAA4353788.1"/>
    </source>
</evidence>
<dbReference type="InterPro" id="IPR057326">
    <property type="entry name" value="KR_dom"/>
</dbReference>
<name>A0ABP8I8S5_9BURK</name>
<dbReference type="PANTHER" id="PTHR42760:SF123">
    <property type="entry name" value="OXIDOREDUCTASE"/>
    <property type="match status" value="1"/>
</dbReference>
<comment type="caution">
    <text evidence="3">The sequence shown here is derived from an EMBL/GenBank/DDBJ whole genome shotgun (WGS) entry which is preliminary data.</text>
</comment>
<keyword evidence="4" id="KW-1185">Reference proteome</keyword>
<dbReference type="CDD" id="cd05233">
    <property type="entry name" value="SDR_c"/>
    <property type="match status" value="1"/>
</dbReference>
<dbReference type="PRINTS" id="PR00081">
    <property type="entry name" value="GDHRDH"/>
</dbReference>